<dbReference type="InterPro" id="IPR027643">
    <property type="entry name" value="Formin-like_plant"/>
</dbReference>
<feature type="domain" description="FH2" evidence="6">
    <location>
        <begin position="374"/>
        <end position="783"/>
    </location>
</feature>
<dbReference type="SMART" id="SM00498">
    <property type="entry name" value="FH2"/>
    <property type="match status" value="1"/>
</dbReference>
<feature type="region of interest" description="Disordered" evidence="3">
    <location>
        <begin position="58"/>
        <end position="102"/>
    </location>
</feature>
<dbReference type="SMR" id="A0A6J1F5Y7"/>
<feature type="region of interest" description="Disordered" evidence="3">
    <location>
        <begin position="178"/>
        <end position="367"/>
    </location>
</feature>
<dbReference type="PANTHER" id="PTHR23213">
    <property type="entry name" value="FORMIN-RELATED"/>
    <property type="match status" value="1"/>
</dbReference>
<dbReference type="InterPro" id="IPR015425">
    <property type="entry name" value="FH2_Formin"/>
</dbReference>
<feature type="transmembrane region" description="Helical" evidence="4">
    <location>
        <begin position="112"/>
        <end position="134"/>
    </location>
</feature>
<feature type="signal peptide" evidence="5">
    <location>
        <begin position="1"/>
        <end position="23"/>
    </location>
</feature>
<dbReference type="InterPro" id="IPR042201">
    <property type="entry name" value="FH2_Formin_sf"/>
</dbReference>
<evidence type="ECO:0000256" key="5">
    <source>
        <dbReference type="SAM" id="SignalP"/>
    </source>
</evidence>
<proteinExistence type="inferred from homology"/>
<evidence type="ECO:0000256" key="4">
    <source>
        <dbReference type="SAM" id="Phobius"/>
    </source>
</evidence>
<feature type="compositionally biased region" description="Pro residues" evidence="3">
    <location>
        <begin position="263"/>
        <end position="277"/>
    </location>
</feature>
<feature type="compositionally biased region" description="Pro residues" evidence="3">
    <location>
        <begin position="339"/>
        <end position="349"/>
    </location>
</feature>
<dbReference type="GO" id="GO:0051015">
    <property type="term" value="F:actin filament binding"/>
    <property type="evidence" value="ECO:0007669"/>
    <property type="project" value="InterPro"/>
</dbReference>
<evidence type="ECO:0000256" key="1">
    <source>
        <dbReference type="ARBA" id="ARBA00025793"/>
    </source>
</evidence>
<evidence type="ECO:0000256" key="3">
    <source>
        <dbReference type="SAM" id="MobiDB-lite"/>
    </source>
</evidence>
<dbReference type="Proteomes" id="UP000504609">
    <property type="component" value="Unplaced"/>
</dbReference>
<dbReference type="RefSeq" id="XP_022933840.1">
    <property type="nucleotide sequence ID" value="XM_023078072.1"/>
</dbReference>
<feature type="compositionally biased region" description="Basic residues" evidence="3">
    <location>
        <begin position="77"/>
        <end position="100"/>
    </location>
</feature>
<feature type="chain" id="PRO_5026695974" description="Formin-like protein" evidence="5">
    <location>
        <begin position="24"/>
        <end position="783"/>
    </location>
</feature>
<keyword evidence="5" id="KW-0732">Signal</keyword>
<organism evidence="7 8">
    <name type="scientific">Cucurbita moschata</name>
    <name type="common">Winter crookneck squash</name>
    <name type="synonym">Cucurbita pepo var. moschata</name>
    <dbReference type="NCBI Taxonomy" id="3662"/>
    <lineage>
        <taxon>Eukaryota</taxon>
        <taxon>Viridiplantae</taxon>
        <taxon>Streptophyta</taxon>
        <taxon>Embryophyta</taxon>
        <taxon>Tracheophyta</taxon>
        <taxon>Spermatophyta</taxon>
        <taxon>Magnoliopsida</taxon>
        <taxon>eudicotyledons</taxon>
        <taxon>Gunneridae</taxon>
        <taxon>Pentapetalae</taxon>
        <taxon>rosids</taxon>
        <taxon>fabids</taxon>
        <taxon>Cucurbitales</taxon>
        <taxon>Cucurbitaceae</taxon>
        <taxon>Cucurbiteae</taxon>
        <taxon>Cucurbita</taxon>
    </lineage>
</organism>
<protein>
    <recommendedName>
        <fullName evidence="2">Formin-like protein</fullName>
    </recommendedName>
</protein>
<feature type="compositionally biased region" description="Polar residues" evidence="3">
    <location>
        <begin position="208"/>
        <end position="255"/>
    </location>
</feature>
<evidence type="ECO:0000313" key="8">
    <source>
        <dbReference type="RefSeq" id="XP_022933840.1"/>
    </source>
</evidence>
<reference evidence="8" key="1">
    <citation type="submission" date="2025-08" db="UniProtKB">
        <authorList>
            <consortium name="RefSeq"/>
        </authorList>
    </citation>
    <scope>IDENTIFICATION</scope>
    <source>
        <tissue evidence="8">Young leaves</tissue>
    </source>
</reference>
<dbReference type="Gene3D" id="1.20.58.2220">
    <property type="entry name" value="Formin, FH2 domain"/>
    <property type="match status" value="1"/>
</dbReference>
<accession>A0A6J1F5Y7</accession>
<dbReference type="PROSITE" id="PS51444">
    <property type="entry name" value="FH2"/>
    <property type="match status" value="1"/>
</dbReference>
<dbReference type="Pfam" id="PF02181">
    <property type="entry name" value="FH2"/>
    <property type="match status" value="1"/>
</dbReference>
<feature type="compositionally biased region" description="Low complexity" evidence="3">
    <location>
        <begin position="283"/>
        <end position="317"/>
    </location>
</feature>
<dbReference type="KEGG" id="cmos:111441137"/>
<dbReference type="AlphaFoldDB" id="A0A6J1F5Y7"/>
<keyword evidence="7" id="KW-1185">Reference proteome</keyword>
<comment type="similarity">
    <text evidence="1">Belongs to the formin-like family. Class-I subfamily.</text>
</comment>
<evidence type="ECO:0000313" key="7">
    <source>
        <dbReference type="Proteomes" id="UP000504609"/>
    </source>
</evidence>
<keyword evidence="4" id="KW-0812">Transmembrane</keyword>
<keyword evidence="4" id="KW-0472">Membrane</keyword>
<dbReference type="PANTHER" id="PTHR23213:SF177">
    <property type="entry name" value="FORMIN-LIKE PROTEIN 11"/>
    <property type="match status" value="1"/>
</dbReference>
<evidence type="ECO:0000259" key="6">
    <source>
        <dbReference type="PROSITE" id="PS51444"/>
    </source>
</evidence>
<name>A0A6J1F5Y7_CUCMO</name>
<gene>
    <name evidence="8" type="primary">LOC111441137</name>
</gene>
<dbReference type="GO" id="GO:0045010">
    <property type="term" value="P:actin nucleation"/>
    <property type="evidence" value="ECO:0007669"/>
    <property type="project" value="InterPro"/>
</dbReference>
<sequence>MGCVVKCVFMIVIANSLLNAAESFNVEELERVSGEDESGGNRPLILERFRALLGLNQSPSDLSPSPSPSPAEAARPVHTHKHSRPHQLRLHKSRPVYKSKRHEDARKRVRKILVAVLVSTGITILICIIAAFWVCKKFKIRTEEPAEKLSITSETGEKTAKQKSGFDLFDLSTHGMDVEEHSVSSSGERVTPVKSCSSDEEESFHSCGDTNLSNVRLSNASESSSANVKTNSYSSEPNKPLTSDQFHLTPSLCNSETKDVPSLAPPPPPPPPPPLRPSPVTYRSSFSLSSPFSTGSTSSSALLRSSSPAMSDSSSLSQIPWNDLPSPPNIAKPSLPSSTIPPPPCPPPSLKENACSFKAPPPPPPSKLPQFMAFGKEGNLLPKLKPLHWDKVRAAPDRSMVWDKLRWSSFELDEEMIESLFGYNQHGSMKNGDASNKTPSPSKHILEAKRLQNLTILLKALNLSAEQACEAIEQGTGLRLRQLEALVKMVPTQEEQAKLLSYEGDIGEYGCTEKFVIAILRIPFAFQRVEAMLYRETFEDEVNHLRNSFSMLEEACKELRSSRLFLKLLEAVLKTGNRMNVGTSRGGAKAFKLDALLRLSDVKGTDGKTSLLHFVVQEIIRSEGIRVSGSIMGKISQKNKSRTIEERENDYRRMGLDLVSGLSTELHNVKRAATTDLKVLASATANLNEGMARLQELVLKELCGDERSGNFVSAMKGFLSYVKKTMELVRKDEEGVMGSVREITEYFHGNVSKEETNPLRIFVIVRDFLGMLDNVCKSFKIGS</sequence>
<evidence type="ECO:0000256" key="2">
    <source>
        <dbReference type="RuleBase" id="RU361260"/>
    </source>
</evidence>
<dbReference type="GeneID" id="111441137"/>
<dbReference type="SUPFAM" id="SSF101447">
    <property type="entry name" value="Formin homology 2 domain (FH2 domain)"/>
    <property type="match status" value="1"/>
</dbReference>
<keyword evidence="4" id="KW-1133">Transmembrane helix</keyword>